<feature type="domain" description="Secretin/TonB short N-terminal" evidence="13">
    <location>
        <begin position="46"/>
        <end position="97"/>
    </location>
</feature>
<gene>
    <name evidence="14" type="ORF">DCO56_09625</name>
</gene>
<dbReference type="InterPro" id="IPR023996">
    <property type="entry name" value="TonB-dep_OMP_SusC/RagA"/>
</dbReference>
<feature type="chain" id="PRO_5016710634" evidence="12">
    <location>
        <begin position="22"/>
        <end position="1081"/>
    </location>
</feature>
<evidence type="ECO:0000256" key="3">
    <source>
        <dbReference type="ARBA" id="ARBA00022452"/>
    </source>
</evidence>
<dbReference type="Proteomes" id="UP000250831">
    <property type="component" value="Unassembled WGS sequence"/>
</dbReference>
<keyword evidence="6" id="KW-0408">Iron</keyword>
<evidence type="ECO:0000256" key="4">
    <source>
        <dbReference type="ARBA" id="ARBA00022496"/>
    </source>
</evidence>
<evidence type="ECO:0000256" key="1">
    <source>
        <dbReference type="ARBA" id="ARBA00004571"/>
    </source>
</evidence>
<name>A0A363NWI7_9SPHI</name>
<dbReference type="InterPro" id="IPR037066">
    <property type="entry name" value="Plug_dom_sf"/>
</dbReference>
<evidence type="ECO:0000313" key="15">
    <source>
        <dbReference type="Proteomes" id="UP000250831"/>
    </source>
</evidence>
<keyword evidence="7 11" id="KW-0798">TonB box</keyword>
<dbReference type="Gene3D" id="2.40.170.20">
    <property type="entry name" value="TonB-dependent receptor, beta-barrel domain"/>
    <property type="match status" value="1"/>
</dbReference>
<dbReference type="GO" id="GO:0006826">
    <property type="term" value="P:iron ion transport"/>
    <property type="evidence" value="ECO:0007669"/>
    <property type="project" value="UniProtKB-KW"/>
</dbReference>
<dbReference type="InterPro" id="IPR023997">
    <property type="entry name" value="TonB-dep_OMP_SusC/RagA_CS"/>
</dbReference>
<dbReference type="SUPFAM" id="SSF49464">
    <property type="entry name" value="Carboxypeptidase regulatory domain-like"/>
    <property type="match status" value="1"/>
</dbReference>
<keyword evidence="8 10" id="KW-0472">Membrane</keyword>
<dbReference type="NCBIfam" id="TIGR04057">
    <property type="entry name" value="SusC_RagA_signa"/>
    <property type="match status" value="1"/>
</dbReference>
<evidence type="ECO:0000256" key="2">
    <source>
        <dbReference type="ARBA" id="ARBA00022448"/>
    </source>
</evidence>
<keyword evidence="9 10" id="KW-0998">Cell outer membrane</keyword>
<evidence type="ECO:0000256" key="5">
    <source>
        <dbReference type="ARBA" id="ARBA00022692"/>
    </source>
</evidence>
<dbReference type="Pfam" id="PF00593">
    <property type="entry name" value="TonB_dep_Rec_b-barrel"/>
    <property type="match status" value="1"/>
</dbReference>
<dbReference type="Gene3D" id="2.170.130.10">
    <property type="entry name" value="TonB-dependent receptor, plug domain"/>
    <property type="match status" value="1"/>
</dbReference>
<sequence>MKNSVKAVLFMLMHVNGYAFSQHPAGAPDQIQFKQLVKTIEQRSDYRFVYDPSEIKPELNLAVNLDNTNIPELLRQAFTAKGIRYSIVNNTIVLQGKATGSPQQTAVSGRVRNAAGAALEGVSVRVKNKVTSTVTDAGGHFTLHGLQAGDILSLSYVGYRSKEVKVAGSAPLELSLEADPGNLDEVVVIGYGTSSVRKNTGSVSSVTSREIGTQPVLDPLAALQGRVAGLSIASNSGLPGSSFQVQLRGVNSLSNGSSPLYIIDGIPFSDESMNQFALANGNQSPLSLINPKDIERIDVLKDADATAIYGSRGGNGVILITTKKGNKSGLKIDFNASIGSGKAIRNLKMLNTEQYLQIRKEGFANDQFEPTVDNAPDLLTWDQHAYSDWQKAFYGASSPFSSYQLSFAGGNEHTQYLASTNFNRQGDPLPGNKTYQRGGALLNLSTQSRDQRFKLNSSFNLNLDRNNTVPTDIAQFYNIAPNYPLYDEKGDYYWFQQSQQNPAAYMERSGLSKSKSLLANLSAEYAILPELTAKISLGYNLKSMDETRLLPNAGFNPATSTGSMASYGNSDYESYIVEPQLNYSKTFGKHDVRLLAGGTWQQRVSEGKHIDGSGYPSDSQLENMTAAGVLAVRNNQYTDYRYQSAFGRISYAYDERYLFNVSYRRDGSSRFGPNNKYGNFGSVGAAWVFSSEEFLRGQSVLSFGKLRASWGVTGNDQIGDYQYLDTWGTNFAYQGITGLYPTRVYNPNFGWEEIRKKELGLDLGFLKDRIFMTLNYYNNRSSNQLINITLAPQTGFTSYFGNQPAKIENKGWELELSSTNIQREQFSWNTSFNITFPSNTLLEYPGLESSSDARRYVIGESTRIVRGFQFTGVNPQTGIAQFRDVDGDGKITDLNDYVTLGSLMPKYYGGISNNLSYGPLSLGFMLQFVKQEGPSIGYGPLATGIGSMANLDEYVLGRWQQPGDITDIPRATANGANEANVVYRNNYRYSSAVWDDASFIRLKNVSFSYDISRWAQKIHISRAALQFTAQNLLTWTSFRGMDPEMPGFDRSNLSDVNPFGSVRPNATPSLRTYTFGVQLTF</sequence>
<dbReference type="InterPro" id="IPR039426">
    <property type="entry name" value="TonB-dep_rcpt-like"/>
</dbReference>
<evidence type="ECO:0000256" key="10">
    <source>
        <dbReference type="PROSITE-ProRule" id="PRU01360"/>
    </source>
</evidence>
<keyword evidence="4" id="KW-0410">Iron transport</keyword>
<keyword evidence="12" id="KW-0732">Signal</keyword>
<organism evidence="14 15">
    <name type="scientific">Sphingobacterium athyrii</name>
    <dbReference type="NCBI Taxonomy" id="2152717"/>
    <lineage>
        <taxon>Bacteria</taxon>
        <taxon>Pseudomonadati</taxon>
        <taxon>Bacteroidota</taxon>
        <taxon>Sphingobacteriia</taxon>
        <taxon>Sphingobacteriales</taxon>
        <taxon>Sphingobacteriaceae</taxon>
        <taxon>Sphingobacterium</taxon>
    </lineage>
</organism>
<feature type="signal peptide" evidence="12">
    <location>
        <begin position="1"/>
        <end position="21"/>
    </location>
</feature>
<dbReference type="PROSITE" id="PS52016">
    <property type="entry name" value="TONB_DEPENDENT_REC_3"/>
    <property type="match status" value="1"/>
</dbReference>
<dbReference type="EMBL" id="QCXX01000002">
    <property type="protein sequence ID" value="PUV25186.1"/>
    <property type="molecule type" value="Genomic_DNA"/>
</dbReference>
<dbReference type="GO" id="GO:0009279">
    <property type="term" value="C:cell outer membrane"/>
    <property type="evidence" value="ECO:0007669"/>
    <property type="project" value="UniProtKB-SubCell"/>
</dbReference>
<dbReference type="Gene3D" id="2.60.40.1120">
    <property type="entry name" value="Carboxypeptidase-like, regulatory domain"/>
    <property type="match status" value="1"/>
</dbReference>
<evidence type="ECO:0000256" key="11">
    <source>
        <dbReference type="RuleBase" id="RU003357"/>
    </source>
</evidence>
<proteinExistence type="inferred from homology"/>
<dbReference type="Pfam" id="PF07715">
    <property type="entry name" value="Plug"/>
    <property type="match status" value="1"/>
</dbReference>
<keyword evidence="5 10" id="KW-0812">Transmembrane</keyword>
<dbReference type="InterPro" id="IPR012910">
    <property type="entry name" value="Plug_dom"/>
</dbReference>
<accession>A0A363NWI7</accession>
<dbReference type="OrthoDB" id="9768177at2"/>
<comment type="caution">
    <text evidence="14">The sequence shown here is derived from an EMBL/GenBank/DDBJ whole genome shotgun (WGS) entry which is preliminary data.</text>
</comment>
<evidence type="ECO:0000256" key="9">
    <source>
        <dbReference type="ARBA" id="ARBA00023237"/>
    </source>
</evidence>
<dbReference type="RefSeq" id="WP_108633519.1">
    <property type="nucleotide sequence ID" value="NZ_QCXX01000002.1"/>
</dbReference>
<evidence type="ECO:0000256" key="6">
    <source>
        <dbReference type="ARBA" id="ARBA00023004"/>
    </source>
</evidence>
<evidence type="ECO:0000256" key="8">
    <source>
        <dbReference type="ARBA" id="ARBA00023136"/>
    </source>
</evidence>
<dbReference type="InterPro" id="IPR036942">
    <property type="entry name" value="Beta-barrel_TonB_sf"/>
</dbReference>
<dbReference type="AlphaFoldDB" id="A0A363NWI7"/>
<dbReference type="NCBIfam" id="TIGR04056">
    <property type="entry name" value="OMP_RagA_SusC"/>
    <property type="match status" value="1"/>
</dbReference>
<comment type="similarity">
    <text evidence="10 11">Belongs to the TonB-dependent receptor family.</text>
</comment>
<keyword evidence="2 10" id="KW-0813">Transport</keyword>
<dbReference type="SMART" id="SM00965">
    <property type="entry name" value="STN"/>
    <property type="match status" value="1"/>
</dbReference>
<keyword evidence="4" id="KW-0406">Ion transport</keyword>
<keyword evidence="3 10" id="KW-1134">Transmembrane beta strand</keyword>
<comment type="subcellular location">
    <subcellularLocation>
        <location evidence="1 10">Cell outer membrane</location>
        <topology evidence="1 10">Multi-pass membrane protein</topology>
    </subcellularLocation>
</comment>
<evidence type="ECO:0000259" key="13">
    <source>
        <dbReference type="SMART" id="SM00965"/>
    </source>
</evidence>
<dbReference type="InterPro" id="IPR008969">
    <property type="entry name" value="CarboxyPept-like_regulatory"/>
</dbReference>
<dbReference type="Pfam" id="PF13715">
    <property type="entry name" value="CarbopepD_reg_2"/>
    <property type="match status" value="1"/>
</dbReference>
<protein>
    <submittedName>
        <fullName evidence="14">SusC/RagA family TonB-linked outer membrane protein</fullName>
    </submittedName>
</protein>
<dbReference type="SUPFAM" id="SSF56935">
    <property type="entry name" value="Porins"/>
    <property type="match status" value="1"/>
</dbReference>
<dbReference type="InterPro" id="IPR011662">
    <property type="entry name" value="Secretin/TonB_short_N"/>
</dbReference>
<evidence type="ECO:0000313" key="14">
    <source>
        <dbReference type="EMBL" id="PUV25186.1"/>
    </source>
</evidence>
<dbReference type="InterPro" id="IPR000531">
    <property type="entry name" value="Beta-barrel_TonB"/>
</dbReference>
<evidence type="ECO:0000256" key="12">
    <source>
        <dbReference type="SAM" id="SignalP"/>
    </source>
</evidence>
<reference evidence="14 15" key="1">
    <citation type="submission" date="2018-04" db="EMBL/GenBank/DDBJ databases">
        <title>Sphingobacterium sp. M46 Genome.</title>
        <authorList>
            <person name="Cheng J."/>
            <person name="Li Y."/>
        </authorList>
    </citation>
    <scope>NUCLEOTIDE SEQUENCE [LARGE SCALE GENOMIC DNA]</scope>
    <source>
        <strain evidence="14 15">M46</strain>
    </source>
</reference>
<keyword evidence="15" id="KW-1185">Reference proteome</keyword>
<evidence type="ECO:0000256" key="7">
    <source>
        <dbReference type="ARBA" id="ARBA00023077"/>
    </source>
</evidence>